<dbReference type="CDD" id="cd02440">
    <property type="entry name" value="AdoMet_MTases"/>
    <property type="match status" value="1"/>
</dbReference>
<dbReference type="Proteomes" id="UP000599109">
    <property type="component" value="Unassembled WGS sequence"/>
</dbReference>
<proteinExistence type="predicted"/>
<accession>A0A937CVP7</accession>
<dbReference type="EMBL" id="JAEQNE010000011">
    <property type="protein sequence ID" value="MBL0395025.1"/>
    <property type="molecule type" value="Genomic_DNA"/>
</dbReference>
<protein>
    <submittedName>
        <fullName evidence="2">Class I SAM-dependent methyltransferase</fullName>
    </submittedName>
</protein>
<comment type="caution">
    <text evidence="2">The sequence shown here is derived from an EMBL/GenBank/DDBJ whole genome shotgun (WGS) entry which is preliminary data.</text>
</comment>
<feature type="domain" description="Methyltransferase type 11" evidence="1">
    <location>
        <begin position="54"/>
        <end position="144"/>
    </location>
</feature>
<dbReference type="RefSeq" id="WP_201677696.1">
    <property type="nucleotide sequence ID" value="NZ_JAEQNE010000011.1"/>
</dbReference>
<organism evidence="2 3">
    <name type="scientific">Ramlibacter monticola</name>
    <dbReference type="NCBI Taxonomy" id="1926872"/>
    <lineage>
        <taxon>Bacteria</taxon>
        <taxon>Pseudomonadati</taxon>
        <taxon>Pseudomonadota</taxon>
        <taxon>Betaproteobacteria</taxon>
        <taxon>Burkholderiales</taxon>
        <taxon>Comamonadaceae</taxon>
        <taxon>Ramlibacter</taxon>
    </lineage>
</organism>
<evidence type="ECO:0000313" key="3">
    <source>
        <dbReference type="Proteomes" id="UP000599109"/>
    </source>
</evidence>
<dbReference type="SUPFAM" id="SSF53335">
    <property type="entry name" value="S-adenosyl-L-methionine-dependent methyltransferases"/>
    <property type="match status" value="1"/>
</dbReference>
<dbReference type="GO" id="GO:0032259">
    <property type="term" value="P:methylation"/>
    <property type="evidence" value="ECO:0007669"/>
    <property type="project" value="UniProtKB-KW"/>
</dbReference>
<dbReference type="InterPro" id="IPR029063">
    <property type="entry name" value="SAM-dependent_MTases_sf"/>
</dbReference>
<keyword evidence="2" id="KW-0489">Methyltransferase</keyword>
<dbReference type="AlphaFoldDB" id="A0A937CVP7"/>
<evidence type="ECO:0000259" key="1">
    <source>
        <dbReference type="Pfam" id="PF08241"/>
    </source>
</evidence>
<reference evidence="2 3" key="1">
    <citation type="journal article" date="2017" name="Int. J. Syst. Evol. Microbiol.">
        <title>Ramlibacter monticola sp. nov., isolated from forest soil.</title>
        <authorList>
            <person name="Chaudhary D.K."/>
            <person name="Kim J."/>
        </authorList>
    </citation>
    <scope>NUCLEOTIDE SEQUENCE [LARGE SCALE GENOMIC DNA]</scope>
    <source>
        <strain evidence="2 3">KACC 19175</strain>
    </source>
</reference>
<dbReference type="GO" id="GO:0008757">
    <property type="term" value="F:S-adenosylmethionine-dependent methyltransferase activity"/>
    <property type="evidence" value="ECO:0007669"/>
    <property type="project" value="InterPro"/>
</dbReference>
<dbReference type="Gene3D" id="3.40.50.150">
    <property type="entry name" value="Vaccinia Virus protein VP39"/>
    <property type="match status" value="1"/>
</dbReference>
<keyword evidence="2" id="KW-0808">Transferase</keyword>
<name>A0A937CVP7_9BURK</name>
<sequence>MNDNLDQRTVDAFGDEWQRFDQTSMPRDEASSIFYEYFAVFPWHELPPDAEGFDMGCGSGRWAAFVAPRVGRLHCIDPSEALEVARKALGARANVTFHRASVADNPLSDGSQDFGYSLGVLHHVPDTSAAIQACARKLKPGAPLLLYLYYAFDNRSLGYRLLWRASDLLRLFICRLPPGPKHLITDLIAVGAYLPLARLAMLAERLGIPVAGFPLSYYRRRSFYTMRTDSRDRFGTPLERRFSRTQIREMMASAGLRDIEFSERQPYWCAVGRKV</sequence>
<dbReference type="Pfam" id="PF08241">
    <property type="entry name" value="Methyltransf_11"/>
    <property type="match status" value="1"/>
</dbReference>
<dbReference type="InterPro" id="IPR013216">
    <property type="entry name" value="Methyltransf_11"/>
</dbReference>
<gene>
    <name evidence="2" type="ORF">JJ685_28085</name>
</gene>
<dbReference type="PANTHER" id="PTHR43591">
    <property type="entry name" value="METHYLTRANSFERASE"/>
    <property type="match status" value="1"/>
</dbReference>
<keyword evidence="3" id="KW-1185">Reference proteome</keyword>
<evidence type="ECO:0000313" key="2">
    <source>
        <dbReference type="EMBL" id="MBL0395025.1"/>
    </source>
</evidence>